<dbReference type="Gene3D" id="1.20.1080.10">
    <property type="entry name" value="Glycerol uptake facilitator protein"/>
    <property type="match status" value="1"/>
</dbReference>
<keyword evidence="8" id="KW-1185">Reference proteome</keyword>
<dbReference type="Proteomes" id="UP001354989">
    <property type="component" value="Chromosome"/>
</dbReference>
<evidence type="ECO:0000256" key="6">
    <source>
        <dbReference type="SAM" id="Phobius"/>
    </source>
</evidence>
<dbReference type="PANTHER" id="PTHR30520">
    <property type="entry name" value="FORMATE TRANSPORTER-RELATED"/>
    <property type="match status" value="1"/>
</dbReference>
<keyword evidence="3 6" id="KW-1133">Transmembrane helix</keyword>
<dbReference type="InterPro" id="IPR000292">
    <property type="entry name" value="For/NO2_transpt"/>
</dbReference>
<keyword evidence="2 6" id="KW-0812">Transmembrane</keyword>
<feature type="transmembrane region" description="Helical" evidence="6">
    <location>
        <begin position="108"/>
        <end position="127"/>
    </location>
</feature>
<protein>
    <submittedName>
        <fullName evidence="7">Formate/nitrite transporter</fullName>
    </submittedName>
</protein>
<organism evidence="7 8">
    <name type="scientific">Persicobacter psychrovividus</name>
    <dbReference type="NCBI Taxonomy" id="387638"/>
    <lineage>
        <taxon>Bacteria</taxon>
        <taxon>Pseudomonadati</taxon>
        <taxon>Bacteroidota</taxon>
        <taxon>Cytophagia</taxon>
        <taxon>Cytophagales</taxon>
        <taxon>Persicobacteraceae</taxon>
        <taxon>Persicobacter</taxon>
    </lineage>
</organism>
<evidence type="ECO:0000313" key="8">
    <source>
        <dbReference type="Proteomes" id="UP001354989"/>
    </source>
</evidence>
<dbReference type="RefSeq" id="WP_332920358.1">
    <property type="nucleotide sequence ID" value="NZ_AP025292.1"/>
</dbReference>
<comment type="subcellular location">
    <subcellularLocation>
        <location evidence="1">Membrane</location>
        <topology evidence="1">Multi-pass membrane protein</topology>
    </subcellularLocation>
</comment>
<proteinExistence type="inferred from homology"/>
<feature type="transmembrane region" description="Helical" evidence="6">
    <location>
        <begin position="162"/>
        <end position="184"/>
    </location>
</feature>
<feature type="transmembrane region" description="Helical" evidence="6">
    <location>
        <begin position="63"/>
        <end position="96"/>
    </location>
</feature>
<gene>
    <name evidence="7" type="ORF">PEPS_09770</name>
</gene>
<dbReference type="InterPro" id="IPR023271">
    <property type="entry name" value="Aquaporin-like"/>
</dbReference>
<evidence type="ECO:0000256" key="5">
    <source>
        <dbReference type="ARBA" id="ARBA00049660"/>
    </source>
</evidence>
<dbReference type="EMBL" id="AP025292">
    <property type="protein sequence ID" value="BDC98696.1"/>
    <property type="molecule type" value="Genomic_DNA"/>
</dbReference>
<feature type="transmembrane region" description="Helical" evidence="6">
    <location>
        <begin position="190"/>
        <end position="208"/>
    </location>
</feature>
<feature type="transmembrane region" description="Helical" evidence="6">
    <location>
        <begin position="239"/>
        <end position="262"/>
    </location>
</feature>
<reference evidence="7 8" key="1">
    <citation type="submission" date="2021-12" db="EMBL/GenBank/DDBJ databases">
        <title>Genome sequencing of bacteria with rrn-lacking chromosome and rrn-plasmid.</title>
        <authorList>
            <person name="Anda M."/>
            <person name="Iwasaki W."/>
        </authorList>
    </citation>
    <scope>NUCLEOTIDE SEQUENCE [LARGE SCALE GENOMIC DNA]</scope>
    <source>
        <strain evidence="7 8">NBRC 101262</strain>
    </source>
</reference>
<evidence type="ECO:0000256" key="2">
    <source>
        <dbReference type="ARBA" id="ARBA00022692"/>
    </source>
</evidence>
<keyword evidence="4 6" id="KW-0472">Membrane</keyword>
<dbReference type="Pfam" id="PF01226">
    <property type="entry name" value="Form_Nir_trans"/>
    <property type="match status" value="1"/>
</dbReference>
<evidence type="ECO:0000256" key="1">
    <source>
        <dbReference type="ARBA" id="ARBA00004141"/>
    </source>
</evidence>
<evidence type="ECO:0000256" key="4">
    <source>
        <dbReference type="ARBA" id="ARBA00023136"/>
    </source>
</evidence>
<comment type="similarity">
    <text evidence="5">Belongs to the FNT transporter (TC 1.A.16) family.</text>
</comment>
<evidence type="ECO:0000256" key="3">
    <source>
        <dbReference type="ARBA" id="ARBA00022989"/>
    </source>
</evidence>
<evidence type="ECO:0000313" key="7">
    <source>
        <dbReference type="EMBL" id="BDC98696.1"/>
    </source>
</evidence>
<name>A0ABN6LBA9_9BACT</name>
<dbReference type="PANTHER" id="PTHR30520:SF6">
    <property type="entry name" value="FORMATE_NITRATE FAMILY TRANSPORTER (EUROFUNG)"/>
    <property type="match status" value="1"/>
</dbReference>
<accession>A0ABN6LBA9</accession>
<sequence>MALLKPKEIAKVFSDSAYEKNGHSTGRLFLLSIIGGAFIALGFMLAIQIAGGSPSLDPGMKSFILGCTFPVGFIMCMIGGGEIFTSACAAMPIPFFRKQTSFLPVLRVWGLVYAGNIVGGVLVAWFFTKEIGFFHGAALTYMFHIAEHKVGTLPSQANEAHLWVTFVKAVGANWMVCMAAWMAYSAKDTFSKIFCIWLPVMTFVTFGFEHCVANMYIIPAAIFCGAPITWGQFIGNNLIVATLGNIVGGFVFVGLAYWYIYLKNVDQNENKSDSVVTETGELLNK</sequence>
<feature type="transmembrane region" description="Helical" evidence="6">
    <location>
        <begin position="28"/>
        <end position="51"/>
    </location>
</feature>